<protein>
    <submittedName>
        <fullName evidence="1">Uncharacterized protein</fullName>
    </submittedName>
</protein>
<reference evidence="1 2" key="2">
    <citation type="journal article" date="2017" name="Front. Plant Sci.">
        <title>Gene Classification and Mining of Molecular Markers Useful in Red Clover (Trifolium pratense) Breeding.</title>
        <authorList>
            <person name="Istvanek J."/>
            <person name="Dluhosova J."/>
            <person name="Dluhos P."/>
            <person name="Patkova L."/>
            <person name="Nedelnik J."/>
            <person name="Repkova J."/>
        </authorList>
    </citation>
    <scope>NUCLEOTIDE SEQUENCE [LARGE SCALE GENOMIC DNA]</scope>
    <source>
        <strain evidence="2">cv. Tatra</strain>
        <tissue evidence="1">Young leaves</tissue>
    </source>
</reference>
<dbReference type="Proteomes" id="UP000236291">
    <property type="component" value="Unassembled WGS sequence"/>
</dbReference>
<evidence type="ECO:0000313" key="1">
    <source>
        <dbReference type="EMBL" id="PNY06025.1"/>
    </source>
</evidence>
<organism evidence="1 2">
    <name type="scientific">Trifolium pratense</name>
    <name type="common">Red clover</name>
    <dbReference type="NCBI Taxonomy" id="57577"/>
    <lineage>
        <taxon>Eukaryota</taxon>
        <taxon>Viridiplantae</taxon>
        <taxon>Streptophyta</taxon>
        <taxon>Embryophyta</taxon>
        <taxon>Tracheophyta</taxon>
        <taxon>Spermatophyta</taxon>
        <taxon>Magnoliopsida</taxon>
        <taxon>eudicotyledons</taxon>
        <taxon>Gunneridae</taxon>
        <taxon>Pentapetalae</taxon>
        <taxon>rosids</taxon>
        <taxon>fabids</taxon>
        <taxon>Fabales</taxon>
        <taxon>Fabaceae</taxon>
        <taxon>Papilionoideae</taxon>
        <taxon>50 kb inversion clade</taxon>
        <taxon>NPAAA clade</taxon>
        <taxon>Hologalegina</taxon>
        <taxon>IRL clade</taxon>
        <taxon>Trifolieae</taxon>
        <taxon>Trifolium</taxon>
    </lineage>
</organism>
<name>A0A2K3NSL2_TRIPR</name>
<reference evidence="1 2" key="1">
    <citation type="journal article" date="2014" name="Am. J. Bot.">
        <title>Genome assembly and annotation for red clover (Trifolium pratense; Fabaceae).</title>
        <authorList>
            <person name="Istvanek J."/>
            <person name="Jaros M."/>
            <person name="Krenek A."/>
            <person name="Repkova J."/>
        </authorList>
    </citation>
    <scope>NUCLEOTIDE SEQUENCE [LARGE SCALE GENOMIC DNA]</scope>
    <source>
        <strain evidence="2">cv. Tatra</strain>
        <tissue evidence="1">Young leaves</tissue>
    </source>
</reference>
<accession>A0A2K3NSL2</accession>
<dbReference type="EMBL" id="ASHM01001102">
    <property type="protein sequence ID" value="PNY06025.1"/>
    <property type="molecule type" value="Genomic_DNA"/>
</dbReference>
<feature type="non-terminal residue" evidence="1">
    <location>
        <position position="1"/>
    </location>
</feature>
<sequence>RLELGSPCVQRVKEFNISQLVLAMEGIRPQSGGRISG</sequence>
<proteinExistence type="predicted"/>
<gene>
    <name evidence="1" type="ORF">L195_g002487</name>
</gene>
<dbReference type="AlphaFoldDB" id="A0A2K3NSL2"/>
<comment type="caution">
    <text evidence="1">The sequence shown here is derived from an EMBL/GenBank/DDBJ whole genome shotgun (WGS) entry which is preliminary data.</text>
</comment>
<evidence type="ECO:0000313" key="2">
    <source>
        <dbReference type="Proteomes" id="UP000236291"/>
    </source>
</evidence>